<keyword evidence="3" id="KW-0547">Nucleotide-binding</keyword>
<dbReference type="GO" id="GO:0005524">
    <property type="term" value="F:ATP binding"/>
    <property type="evidence" value="ECO:0007669"/>
    <property type="project" value="UniProtKB-KW"/>
</dbReference>
<evidence type="ECO:0000313" key="3">
    <source>
        <dbReference type="EMBL" id="QCP11029.1"/>
    </source>
</evidence>
<keyword evidence="4" id="KW-1185">Reference proteome</keyword>
<dbReference type="EMBL" id="CP040017">
    <property type="protein sequence ID" value="QCP11029.1"/>
    <property type="molecule type" value="Genomic_DNA"/>
</dbReference>
<name>A0A4P8HMT8_9BURK</name>
<dbReference type="OrthoDB" id="9151999at2"/>
<dbReference type="AlphaFoldDB" id="A0A4P8HMT8"/>
<dbReference type="PANTHER" id="PTHR37512:SF1">
    <property type="entry name" value="NADR_TTD14 AAA DOMAIN-CONTAINING PROTEIN"/>
    <property type="match status" value="1"/>
</dbReference>
<sequence length="167" mass="18644">MRIAIVGSASSGKTTLAQALAERYRDVWVPEYLREFVDLHQRVPVEADQLHIAETQAAREELAMARAGRFLFCDTTPLMTAVYSRHYFGRIDPRLAALAASRRYDVTLVCAPDMPWKADGLQREPEDQSAAVHALLAEELAARAIAHVRIHGPLAQRLRQVEEVLGS</sequence>
<dbReference type="EMBL" id="JACHXS010000014">
    <property type="protein sequence ID" value="MBB3224711.1"/>
    <property type="molecule type" value="Genomic_DNA"/>
</dbReference>
<dbReference type="InterPro" id="IPR038727">
    <property type="entry name" value="NadR/Ttd14_AAA_dom"/>
</dbReference>
<evidence type="ECO:0000313" key="2">
    <source>
        <dbReference type="EMBL" id="MBB3224711.1"/>
    </source>
</evidence>
<keyword evidence="2" id="KW-0808">Transferase</keyword>
<evidence type="ECO:0000259" key="1">
    <source>
        <dbReference type="Pfam" id="PF13521"/>
    </source>
</evidence>
<dbReference type="Pfam" id="PF13521">
    <property type="entry name" value="AAA_28"/>
    <property type="match status" value="1"/>
</dbReference>
<dbReference type="SUPFAM" id="SSF52540">
    <property type="entry name" value="P-loop containing nucleoside triphosphate hydrolases"/>
    <property type="match status" value="1"/>
</dbReference>
<organism evidence="2 5">
    <name type="scientific">Pseudoduganella umbonata</name>
    <dbReference type="NCBI Taxonomy" id="864828"/>
    <lineage>
        <taxon>Bacteria</taxon>
        <taxon>Pseudomonadati</taxon>
        <taxon>Pseudomonadota</taxon>
        <taxon>Betaproteobacteria</taxon>
        <taxon>Burkholderiales</taxon>
        <taxon>Oxalobacteraceae</taxon>
        <taxon>Telluria group</taxon>
        <taxon>Pseudoduganella</taxon>
    </lineage>
</organism>
<proteinExistence type="predicted"/>
<dbReference type="Proteomes" id="UP000298763">
    <property type="component" value="Chromosome"/>
</dbReference>
<dbReference type="GO" id="GO:0016779">
    <property type="term" value="F:nucleotidyltransferase activity"/>
    <property type="evidence" value="ECO:0007669"/>
    <property type="project" value="UniProtKB-KW"/>
</dbReference>
<gene>
    <name evidence="3" type="ORF">FCL38_11870</name>
    <name evidence="2" type="ORF">FHS02_005577</name>
</gene>
<evidence type="ECO:0000313" key="4">
    <source>
        <dbReference type="Proteomes" id="UP000298763"/>
    </source>
</evidence>
<dbReference type="InterPro" id="IPR052735">
    <property type="entry name" value="NAD_biosynth-regulator"/>
</dbReference>
<keyword evidence="3" id="KW-0067">ATP-binding</keyword>
<keyword evidence="2" id="KW-0548">Nucleotidyltransferase</keyword>
<dbReference type="PANTHER" id="PTHR37512">
    <property type="entry name" value="TRIFUNCTIONAL NAD BIOSYNTHESIS/REGULATOR PROTEIN NADR"/>
    <property type="match status" value="1"/>
</dbReference>
<reference evidence="2 5" key="2">
    <citation type="submission" date="2020-08" db="EMBL/GenBank/DDBJ databases">
        <title>Genomic Encyclopedia of Type Strains, Phase III (KMG-III): the genomes of soil and plant-associated and newly described type strains.</title>
        <authorList>
            <person name="Whitman W."/>
        </authorList>
    </citation>
    <scope>NUCLEOTIDE SEQUENCE [LARGE SCALE GENOMIC DNA]</scope>
    <source>
        <strain evidence="2 5">CECT 7753</strain>
    </source>
</reference>
<dbReference type="Gene3D" id="3.40.50.300">
    <property type="entry name" value="P-loop containing nucleotide triphosphate hydrolases"/>
    <property type="match status" value="1"/>
</dbReference>
<accession>A0A4P8HMT8</accession>
<dbReference type="CDD" id="cd02019">
    <property type="entry name" value="NK"/>
    <property type="match status" value="1"/>
</dbReference>
<protein>
    <submittedName>
        <fullName evidence="3">ATP-binding protein</fullName>
    </submittedName>
    <submittedName>
        <fullName evidence="2">NadR type nicotinamide-nucleotide adenylyltransferase</fullName>
    </submittedName>
</protein>
<reference evidence="3 4" key="1">
    <citation type="submission" date="2019-05" db="EMBL/GenBank/DDBJ databases">
        <title>Draft Genome Sequences of Six Type Strains of the Genus Massilia.</title>
        <authorList>
            <person name="Miess H."/>
            <person name="Frediansyhah A."/>
            <person name="Gross H."/>
        </authorList>
    </citation>
    <scope>NUCLEOTIDE SEQUENCE [LARGE SCALE GENOMIC DNA]</scope>
    <source>
        <strain evidence="3 4">DSMZ 26121</strain>
    </source>
</reference>
<dbReference type="Proteomes" id="UP000584325">
    <property type="component" value="Unassembled WGS sequence"/>
</dbReference>
<dbReference type="InterPro" id="IPR027417">
    <property type="entry name" value="P-loop_NTPase"/>
</dbReference>
<feature type="domain" description="NadR/Ttd14 AAA" evidence="1">
    <location>
        <begin position="2"/>
        <end position="157"/>
    </location>
</feature>
<evidence type="ECO:0000313" key="5">
    <source>
        <dbReference type="Proteomes" id="UP000584325"/>
    </source>
</evidence>
<dbReference type="RefSeq" id="WP_137313902.1">
    <property type="nucleotide sequence ID" value="NZ_CP040017.1"/>
</dbReference>